<dbReference type="PANTHER" id="PTHR24269">
    <property type="entry name" value="KREMEN PROTEIN"/>
    <property type="match status" value="1"/>
</dbReference>
<dbReference type="GO" id="GO:0007165">
    <property type="term" value="P:signal transduction"/>
    <property type="evidence" value="ECO:0000318"/>
    <property type="project" value="GO_Central"/>
</dbReference>
<feature type="domain" description="WSC" evidence="7">
    <location>
        <begin position="6"/>
        <end position="99"/>
    </location>
</feature>
<name>A7S7V1_NEMVE</name>
<comment type="subcellular location">
    <subcellularLocation>
        <location evidence="1">Membrane</location>
        <topology evidence="1">Single-pass membrane protein</topology>
    </subcellularLocation>
</comment>
<evidence type="ECO:0000313" key="8">
    <source>
        <dbReference type="EMBL" id="EDO40141.1"/>
    </source>
</evidence>
<keyword evidence="3" id="KW-0732">Signal</keyword>
<dbReference type="OMA" id="CHCGTGL"/>
<dbReference type="SMART" id="SM00321">
    <property type="entry name" value="WSC"/>
    <property type="match status" value="2"/>
</dbReference>
<evidence type="ECO:0000256" key="2">
    <source>
        <dbReference type="ARBA" id="ARBA00022692"/>
    </source>
</evidence>
<dbReference type="InParanoid" id="A7S7V1"/>
<dbReference type="AlphaFoldDB" id="A7S7V1"/>
<dbReference type="PROSITE" id="PS51212">
    <property type="entry name" value="WSC"/>
    <property type="match status" value="2"/>
</dbReference>
<keyword evidence="2" id="KW-0812">Transmembrane</keyword>
<dbReference type="STRING" id="45351.A7S7V1"/>
<gene>
    <name evidence="8" type="ORF">NEMVEDRAFT_v1g208140</name>
</gene>
<evidence type="ECO:0000313" key="9">
    <source>
        <dbReference type="Proteomes" id="UP000001593"/>
    </source>
</evidence>
<evidence type="ECO:0000259" key="7">
    <source>
        <dbReference type="PROSITE" id="PS51212"/>
    </source>
</evidence>
<dbReference type="PhylomeDB" id="A7S7V1"/>
<sequence length="229" mass="25577">MSAVPPDLYLGCYYDGGDENRDFANYTSRILALTPKNCNARCLELGYMFFGLQDYTECRCNNAYGRHNKLSESSCSNTCRGNSRLRCGGSYINSVYRIEKLLSQFLGCYKEGTPRDLWGDQSLLDGTLSAPEVCVERCKKKGFHFAAVKNYAVCSCGVSFGRYGKANPKDCNPKCGSGEHCSKIDANSIYRTVEADLYLGCYIDHATRDLPWLYPIKHGDNTPINCCAR</sequence>
<keyword evidence="9" id="KW-1185">Reference proteome</keyword>
<organism evidence="8 9">
    <name type="scientific">Nematostella vectensis</name>
    <name type="common">Starlet sea anemone</name>
    <dbReference type="NCBI Taxonomy" id="45351"/>
    <lineage>
        <taxon>Eukaryota</taxon>
        <taxon>Metazoa</taxon>
        <taxon>Cnidaria</taxon>
        <taxon>Anthozoa</taxon>
        <taxon>Hexacorallia</taxon>
        <taxon>Actiniaria</taxon>
        <taxon>Edwardsiidae</taxon>
        <taxon>Nematostella</taxon>
    </lineage>
</organism>
<keyword evidence="6" id="KW-0325">Glycoprotein</keyword>
<dbReference type="Proteomes" id="UP000001593">
    <property type="component" value="Unassembled WGS sequence"/>
</dbReference>
<dbReference type="InterPro" id="IPR002889">
    <property type="entry name" value="WSC_carb-bd"/>
</dbReference>
<proteinExistence type="predicted"/>
<dbReference type="InterPro" id="IPR051836">
    <property type="entry name" value="Kremen_rcpt"/>
</dbReference>
<dbReference type="GO" id="GO:0004888">
    <property type="term" value="F:transmembrane signaling receptor activity"/>
    <property type="evidence" value="ECO:0000318"/>
    <property type="project" value="GO_Central"/>
</dbReference>
<dbReference type="HOGENOM" id="CLU_1211052_0_0_1"/>
<feature type="domain" description="WSC" evidence="7">
    <location>
        <begin position="102"/>
        <end position="193"/>
    </location>
</feature>
<evidence type="ECO:0000256" key="5">
    <source>
        <dbReference type="ARBA" id="ARBA00023136"/>
    </source>
</evidence>
<keyword evidence="5" id="KW-0472">Membrane</keyword>
<evidence type="ECO:0000256" key="3">
    <source>
        <dbReference type="ARBA" id="ARBA00022729"/>
    </source>
</evidence>
<dbReference type="EMBL" id="DS469595">
    <property type="protein sequence ID" value="EDO40141.1"/>
    <property type="molecule type" value="Genomic_DNA"/>
</dbReference>
<protein>
    <recommendedName>
        <fullName evidence="7">WSC domain-containing protein</fullName>
    </recommendedName>
</protein>
<reference evidence="8 9" key="1">
    <citation type="journal article" date="2007" name="Science">
        <title>Sea anemone genome reveals ancestral eumetazoan gene repertoire and genomic organization.</title>
        <authorList>
            <person name="Putnam N.H."/>
            <person name="Srivastava M."/>
            <person name="Hellsten U."/>
            <person name="Dirks B."/>
            <person name="Chapman J."/>
            <person name="Salamov A."/>
            <person name="Terry A."/>
            <person name="Shapiro H."/>
            <person name="Lindquist E."/>
            <person name="Kapitonov V.V."/>
            <person name="Jurka J."/>
            <person name="Genikhovich G."/>
            <person name="Grigoriev I.V."/>
            <person name="Lucas S.M."/>
            <person name="Steele R.E."/>
            <person name="Finnerty J.R."/>
            <person name="Technau U."/>
            <person name="Martindale M.Q."/>
            <person name="Rokhsar D.S."/>
        </authorList>
    </citation>
    <scope>NUCLEOTIDE SEQUENCE [LARGE SCALE GENOMIC DNA]</scope>
    <source>
        <strain evidence="9">CH2 X CH6</strain>
    </source>
</reference>
<evidence type="ECO:0000256" key="4">
    <source>
        <dbReference type="ARBA" id="ARBA00022989"/>
    </source>
</evidence>
<dbReference type="GO" id="GO:0005886">
    <property type="term" value="C:plasma membrane"/>
    <property type="evidence" value="ECO:0000318"/>
    <property type="project" value="GO_Central"/>
</dbReference>
<dbReference type="Pfam" id="PF01822">
    <property type="entry name" value="WSC"/>
    <property type="match status" value="2"/>
</dbReference>
<dbReference type="PANTHER" id="PTHR24269:SF16">
    <property type="entry name" value="PROTEIN SLG1"/>
    <property type="match status" value="1"/>
</dbReference>
<evidence type="ECO:0000256" key="1">
    <source>
        <dbReference type="ARBA" id="ARBA00004167"/>
    </source>
</evidence>
<accession>A7S7V1</accession>
<evidence type="ECO:0000256" key="6">
    <source>
        <dbReference type="ARBA" id="ARBA00023180"/>
    </source>
</evidence>
<keyword evidence="4" id="KW-1133">Transmembrane helix</keyword>